<keyword evidence="2" id="KW-1133">Transmembrane helix</keyword>
<dbReference type="EMBL" id="HBKO01002104">
    <property type="protein sequence ID" value="CAE2195694.1"/>
    <property type="molecule type" value="Transcribed_RNA"/>
</dbReference>
<evidence type="ECO:0000313" key="3">
    <source>
        <dbReference type="EMBL" id="CAE2195694.1"/>
    </source>
</evidence>
<feature type="transmembrane region" description="Helical" evidence="2">
    <location>
        <begin position="215"/>
        <end position="234"/>
    </location>
</feature>
<feature type="transmembrane region" description="Helical" evidence="2">
    <location>
        <begin position="39"/>
        <end position="59"/>
    </location>
</feature>
<organism evidence="3">
    <name type="scientific">Prymnesium polylepis</name>
    <dbReference type="NCBI Taxonomy" id="72548"/>
    <lineage>
        <taxon>Eukaryota</taxon>
        <taxon>Haptista</taxon>
        <taxon>Haptophyta</taxon>
        <taxon>Prymnesiophyceae</taxon>
        <taxon>Prymnesiales</taxon>
        <taxon>Prymnesiaceae</taxon>
        <taxon>Prymnesium</taxon>
    </lineage>
</organism>
<proteinExistence type="predicted"/>
<keyword evidence="2" id="KW-0812">Transmembrane</keyword>
<evidence type="ECO:0000256" key="2">
    <source>
        <dbReference type="SAM" id="Phobius"/>
    </source>
</evidence>
<gene>
    <name evidence="3" type="ORF">CPOL0286_LOCUS1048</name>
</gene>
<keyword evidence="2" id="KW-0472">Membrane</keyword>
<reference evidence="3" key="1">
    <citation type="submission" date="2021-01" db="EMBL/GenBank/DDBJ databases">
        <authorList>
            <person name="Corre E."/>
            <person name="Pelletier E."/>
            <person name="Niang G."/>
            <person name="Scheremetjew M."/>
            <person name="Finn R."/>
            <person name="Kale V."/>
            <person name="Holt S."/>
            <person name="Cochrane G."/>
            <person name="Meng A."/>
            <person name="Brown T."/>
            <person name="Cohen L."/>
        </authorList>
    </citation>
    <scope>NUCLEOTIDE SEQUENCE</scope>
    <source>
        <strain evidence="3">UIO037</strain>
    </source>
</reference>
<dbReference type="AlphaFoldDB" id="A0A7S4HDC7"/>
<name>A0A7S4HDC7_9EUKA</name>
<evidence type="ECO:0000256" key="1">
    <source>
        <dbReference type="SAM" id="MobiDB-lite"/>
    </source>
</evidence>
<accession>A0A7S4HDC7</accession>
<protein>
    <submittedName>
        <fullName evidence="3">Uncharacterized protein</fullName>
    </submittedName>
</protein>
<feature type="region of interest" description="Disordered" evidence="1">
    <location>
        <begin position="1"/>
        <end position="22"/>
    </location>
</feature>
<sequence length="244" mass="27407">MPHFGHLDDDDDSSGGSVGDCLDGSVRGDREAQHAYGRALAIVATLVIAMYVLHGFFSWRRWDNGYTRLRFVHWKRINALQLLPQAEPHLDFTHMRNPNDGRGAWRKVCPQWLRSSCASMTQACDEDEGCRLFPCVAIRRGDVWWVDLISTERRKQEDREQMQREHEAFLQIGCGDHDHAITSQRRTGSPCCSPCGAGGAWERAKCTVWDCASRATLMAVLLLAVVGLTVLTTLQDMQPVTGAH</sequence>